<keyword evidence="1" id="KW-0472">Membrane</keyword>
<reference evidence="2" key="2">
    <citation type="submission" date="2023-06" db="EMBL/GenBank/DDBJ databases">
        <authorList>
            <consortium name="Lawrence Berkeley National Laboratory"/>
            <person name="Haridas S."/>
            <person name="Hensen N."/>
            <person name="Bonometti L."/>
            <person name="Westerberg I."/>
            <person name="Brannstrom I.O."/>
            <person name="Guillou S."/>
            <person name="Cros-Aarteil S."/>
            <person name="Calhoun S."/>
            <person name="Kuo A."/>
            <person name="Mondo S."/>
            <person name="Pangilinan J."/>
            <person name="Riley R."/>
            <person name="Labutti K."/>
            <person name="Andreopoulos B."/>
            <person name="Lipzen A."/>
            <person name="Chen C."/>
            <person name="Yanf M."/>
            <person name="Daum C."/>
            <person name="Ng V."/>
            <person name="Clum A."/>
            <person name="Steindorff A."/>
            <person name="Ohm R."/>
            <person name="Martin F."/>
            <person name="Silar P."/>
            <person name="Natvig D."/>
            <person name="Lalanne C."/>
            <person name="Gautier V."/>
            <person name="Ament-Velasquez S.L."/>
            <person name="Kruys A."/>
            <person name="Hutchinson M.I."/>
            <person name="Powell A.J."/>
            <person name="Barry K."/>
            <person name="Miller A.N."/>
            <person name="Grigoriev I.V."/>
            <person name="Debuchy R."/>
            <person name="Gladieux P."/>
            <person name="Thoren M.H."/>
            <person name="Johannesson H."/>
        </authorList>
    </citation>
    <scope>NUCLEOTIDE SEQUENCE</scope>
    <source>
        <strain evidence="2">CBS 118394</strain>
    </source>
</reference>
<evidence type="ECO:0000313" key="2">
    <source>
        <dbReference type="EMBL" id="KAK3316379.1"/>
    </source>
</evidence>
<proteinExistence type="predicted"/>
<feature type="transmembrane region" description="Helical" evidence="1">
    <location>
        <begin position="13"/>
        <end position="30"/>
    </location>
</feature>
<keyword evidence="3" id="KW-1185">Reference proteome</keyword>
<evidence type="ECO:0000256" key="1">
    <source>
        <dbReference type="SAM" id="Phobius"/>
    </source>
</evidence>
<keyword evidence="1" id="KW-0812">Transmembrane</keyword>
<keyword evidence="1" id="KW-1133">Transmembrane helix</keyword>
<feature type="transmembrane region" description="Helical" evidence="1">
    <location>
        <begin position="51"/>
        <end position="72"/>
    </location>
</feature>
<comment type="caution">
    <text evidence="2">The sequence shown here is derived from an EMBL/GenBank/DDBJ whole genome shotgun (WGS) entry which is preliminary data.</text>
</comment>
<gene>
    <name evidence="2" type="ORF">B0H66DRAFT_534636</name>
</gene>
<name>A0AAE0I172_9PEZI</name>
<protein>
    <submittedName>
        <fullName evidence="2">Uncharacterized protein</fullName>
    </submittedName>
</protein>
<feature type="transmembrane region" description="Helical" evidence="1">
    <location>
        <begin position="84"/>
        <end position="104"/>
    </location>
</feature>
<dbReference type="EMBL" id="JAUEDM010000005">
    <property type="protein sequence ID" value="KAK3316379.1"/>
    <property type="molecule type" value="Genomic_DNA"/>
</dbReference>
<dbReference type="AlphaFoldDB" id="A0AAE0I172"/>
<accession>A0AAE0I172</accession>
<reference evidence="2" key="1">
    <citation type="journal article" date="2023" name="Mol. Phylogenet. Evol.">
        <title>Genome-scale phylogeny and comparative genomics of the fungal order Sordariales.</title>
        <authorList>
            <person name="Hensen N."/>
            <person name="Bonometti L."/>
            <person name="Westerberg I."/>
            <person name="Brannstrom I.O."/>
            <person name="Guillou S."/>
            <person name="Cros-Aarteil S."/>
            <person name="Calhoun S."/>
            <person name="Haridas S."/>
            <person name="Kuo A."/>
            <person name="Mondo S."/>
            <person name="Pangilinan J."/>
            <person name="Riley R."/>
            <person name="LaButti K."/>
            <person name="Andreopoulos B."/>
            <person name="Lipzen A."/>
            <person name="Chen C."/>
            <person name="Yan M."/>
            <person name="Daum C."/>
            <person name="Ng V."/>
            <person name="Clum A."/>
            <person name="Steindorff A."/>
            <person name="Ohm R.A."/>
            <person name="Martin F."/>
            <person name="Silar P."/>
            <person name="Natvig D.O."/>
            <person name="Lalanne C."/>
            <person name="Gautier V."/>
            <person name="Ament-Velasquez S.L."/>
            <person name="Kruys A."/>
            <person name="Hutchinson M.I."/>
            <person name="Powell A.J."/>
            <person name="Barry K."/>
            <person name="Miller A.N."/>
            <person name="Grigoriev I.V."/>
            <person name="Debuchy R."/>
            <person name="Gladieux P."/>
            <person name="Hiltunen Thoren M."/>
            <person name="Johannesson H."/>
        </authorList>
    </citation>
    <scope>NUCLEOTIDE SEQUENCE</scope>
    <source>
        <strain evidence="2">CBS 118394</strain>
    </source>
</reference>
<feature type="transmembrane region" description="Helical" evidence="1">
    <location>
        <begin position="125"/>
        <end position="146"/>
    </location>
</feature>
<evidence type="ECO:0000313" key="3">
    <source>
        <dbReference type="Proteomes" id="UP001283341"/>
    </source>
</evidence>
<sequence length="152" mass="16539">MALPFLTLPKSPILLHFLIESAAAASFILNPTSQLPPTLPWSSPETKEINLILRSYGGLLLSTNLICLVVVLDSDSTQIVSNRTASLVSLALATYHIWPIYRAYSRIIRNHVPETTRGVEGKRPVVLGGPAVHLFVHIILLVGLVLSGCFGF</sequence>
<dbReference type="Proteomes" id="UP001283341">
    <property type="component" value="Unassembled WGS sequence"/>
</dbReference>
<organism evidence="2 3">
    <name type="scientific">Apodospora peruviana</name>
    <dbReference type="NCBI Taxonomy" id="516989"/>
    <lineage>
        <taxon>Eukaryota</taxon>
        <taxon>Fungi</taxon>
        <taxon>Dikarya</taxon>
        <taxon>Ascomycota</taxon>
        <taxon>Pezizomycotina</taxon>
        <taxon>Sordariomycetes</taxon>
        <taxon>Sordariomycetidae</taxon>
        <taxon>Sordariales</taxon>
        <taxon>Lasiosphaeriaceae</taxon>
        <taxon>Apodospora</taxon>
    </lineage>
</organism>